<dbReference type="OMA" id="GCPKCCR"/>
<feature type="transmembrane region" description="Helical" evidence="8">
    <location>
        <begin position="348"/>
        <end position="372"/>
    </location>
</feature>
<feature type="transmembrane region" description="Helical" evidence="8">
    <location>
        <begin position="164"/>
        <end position="188"/>
    </location>
</feature>
<evidence type="ECO:0000313" key="9">
    <source>
        <dbReference type="Ensembl" id="ENSEBUP00000009000.1"/>
    </source>
</evidence>
<feature type="transmembrane region" description="Helical" evidence="8">
    <location>
        <begin position="87"/>
        <end position="105"/>
    </location>
</feature>
<evidence type="ECO:0000256" key="4">
    <source>
        <dbReference type="ARBA" id="ARBA00022692"/>
    </source>
</evidence>
<dbReference type="NCBIfam" id="TIGR01013">
    <property type="entry name" value="2a58"/>
    <property type="match status" value="1"/>
</dbReference>
<dbReference type="GeneTree" id="ENSGT00950000183177"/>
<evidence type="ECO:0000256" key="3">
    <source>
        <dbReference type="ARBA" id="ARBA00022475"/>
    </source>
</evidence>
<feature type="compositionally biased region" description="Polar residues" evidence="7">
    <location>
        <begin position="20"/>
        <end position="36"/>
    </location>
</feature>
<feature type="transmembrane region" description="Helical" evidence="8">
    <location>
        <begin position="420"/>
        <end position="440"/>
    </location>
</feature>
<organism evidence="9 10">
    <name type="scientific">Eptatretus burgeri</name>
    <name type="common">Inshore hagfish</name>
    <dbReference type="NCBI Taxonomy" id="7764"/>
    <lineage>
        <taxon>Eukaryota</taxon>
        <taxon>Metazoa</taxon>
        <taxon>Chordata</taxon>
        <taxon>Craniata</taxon>
        <taxon>Vertebrata</taxon>
        <taxon>Cyclostomata</taxon>
        <taxon>Myxini</taxon>
        <taxon>Myxiniformes</taxon>
        <taxon>Myxinidae</taxon>
        <taxon>Eptatretinae</taxon>
        <taxon>Eptatretus</taxon>
    </lineage>
</organism>
<feature type="transmembrane region" description="Helical" evidence="8">
    <location>
        <begin position="539"/>
        <end position="560"/>
    </location>
</feature>
<keyword evidence="6 8" id="KW-0472">Membrane</keyword>
<evidence type="ECO:0000256" key="1">
    <source>
        <dbReference type="ARBA" id="ARBA00004424"/>
    </source>
</evidence>
<proteinExistence type="inferred from homology"/>
<dbReference type="Ensembl" id="ENSEBUT00000009529.1">
    <property type="protein sequence ID" value="ENSEBUP00000009012.1"/>
    <property type="gene ID" value="ENSEBUG00000005824.1"/>
</dbReference>
<accession>A0A8C4Q2M0</accession>
<comment type="similarity">
    <text evidence="2">Belongs to the SLC34A transporter family.</text>
</comment>
<feature type="transmembrane region" description="Helical" evidence="8">
    <location>
        <begin position="470"/>
        <end position="491"/>
    </location>
</feature>
<feature type="compositionally biased region" description="Basic and acidic residues" evidence="7">
    <location>
        <begin position="1"/>
        <end position="10"/>
    </location>
</feature>
<dbReference type="PANTHER" id="PTHR10010">
    <property type="entry name" value="SOLUTE CARRIER FAMILY 34 SODIUM PHOSPHATE , MEMBER 2-RELATED"/>
    <property type="match status" value="1"/>
</dbReference>
<dbReference type="GO" id="GO:0005903">
    <property type="term" value="C:brush border"/>
    <property type="evidence" value="ECO:0007669"/>
    <property type="project" value="TreeGrafter"/>
</dbReference>
<keyword evidence="5 8" id="KW-1133">Transmembrane helix</keyword>
<dbReference type="Proteomes" id="UP000694388">
    <property type="component" value="Unplaced"/>
</dbReference>
<dbReference type="PANTHER" id="PTHR10010:SF46">
    <property type="entry name" value="SODIUM-DEPENDENT PHOSPHATE TRANSPORT PROTEIN 2B"/>
    <property type="match status" value="1"/>
</dbReference>
<dbReference type="Ensembl" id="ENSEBUT00000009517.1">
    <property type="protein sequence ID" value="ENSEBUP00000009000.1"/>
    <property type="gene ID" value="ENSEBUG00000005824.1"/>
</dbReference>
<evidence type="ECO:0000313" key="10">
    <source>
        <dbReference type="Proteomes" id="UP000694388"/>
    </source>
</evidence>
<feature type="transmembrane region" description="Helical" evidence="8">
    <location>
        <begin position="125"/>
        <end position="143"/>
    </location>
</feature>
<evidence type="ECO:0000256" key="2">
    <source>
        <dbReference type="ARBA" id="ARBA00005808"/>
    </source>
</evidence>
<reference evidence="9" key="1">
    <citation type="submission" date="2025-05" db="UniProtKB">
        <authorList>
            <consortium name="Ensembl"/>
        </authorList>
    </citation>
    <scope>IDENTIFICATION</scope>
</reference>
<dbReference type="InterPro" id="IPR003841">
    <property type="entry name" value="Na/Pi_transpt"/>
</dbReference>
<dbReference type="Pfam" id="PF02690">
    <property type="entry name" value="Na_Pi_cotrans"/>
    <property type="match status" value="2"/>
</dbReference>
<evidence type="ECO:0000256" key="6">
    <source>
        <dbReference type="ARBA" id="ARBA00023136"/>
    </source>
</evidence>
<evidence type="ECO:0000256" key="7">
    <source>
        <dbReference type="SAM" id="MobiDB-lite"/>
    </source>
</evidence>
<dbReference type="AlphaFoldDB" id="A0A8C4Q2M0"/>
<keyword evidence="3" id="KW-1003">Cell membrane</keyword>
<feature type="transmembrane region" description="Helical" evidence="8">
    <location>
        <begin position="392"/>
        <end position="413"/>
    </location>
</feature>
<evidence type="ECO:0008006" key="11">
    <source>
        <dbReference type="Google" id="ProtNLM"/>
    </source>
</evidence>
<dbReference type="GO" id="GO:0005436">
    <property type="term" value="F:sodium:phosphate symporter activity"/>
    <property type="evidence" value="ECO:0007669"/>
    <property type="project" value="InterPro"/>
</dbReference>
<name>A0A8C4Q2M0_EPTBU</name>
<comment type="subcellular location">
    <subcellularLocation>
        <location evidence="1">Apical cell membrane</location>
        <topology evidence="1">Multi-pass membrane protein</topology>
    </subcellularLocation>
</comment>
<feature type="transmembrane region" description="Helical" evidence="8">
    <location>
        <begin position="208"/>
        <end position="228"/>
    </location>
</feature>
<feature type="transmembrane region" description="Helical" evidence="8">
    <location>
        <begin position="512"/>
        <end position="533"/>
    </location>
</feature>
<evidence type="ECO:0000256" key="5">
    <source>
        <dbReference type="ARBA" id="ARBA00022989"/>
    </source>
</evidence>
<sequence length="661" mass="72207">MKSSQDHGDSNGKVNENFGEPSTSSTSAGNGSIVRNTSELNLPENENWLPEEVDPWALPELKDTGKKWKELNGKEQVLRVLTNISKLLILLGLLYLFICSLSILSDAFKLLGGKTAGNIFTNNSLLSNPVAGVVIGILVTVLVQSSSTSTSIVVSMVSAGLLKVNIAIPIIMGSNVGTSVTNTIVALLQAGDRNVYRRAFAGATVHDWFNWLSVLVLLPIEVASGYLYRLTKALLDAFHIKSGEEAPDLLKVITNPLTKKIIQLDKKVIEEIAKGTLTAQNKSLIKDCVKSSSVTVLKNVTVMNETLCSLFSCWEQGRNFSTENNVTITHVTSECDHLFKSTNLSDTAVGIILLALSLLILCLCLIFIVKVLHSLLKGQIAVVIKKVINTDFPFPFGWLTGYLAIAVGAGMTFLVQSSSIFTSAITPLIGIGVISIERAYPLTLGSNIGTTTTAVLASLASSGDKLMQSLQIALCHLFFNISGIIIFYPIPFMRVPIKLAKMLGNLTAKYRWFAVLYLLIAFFLLPGVVLGLSLAGWKVLLGVGLPLLLLIIIVVIINILQSRRPRWLPQKLRTWNFLPLWMHSLKPLDNLIMAVWRNRPGFCKLKSKNDDVNAEKPSKTTSGNTNCSKDIAEYSNQTFDDIKNSDRLSHGMDHGLNGTWL</sequence>
<feature type="region of interest" description="Disordered" evidence="7">
    <location>
        <begin position="1"/>
        <end position="36"/>
    </location>
</feature>
<keyword evidence="4 8" id="KW-0812">Transmembrane</keyword>
<dbReference type="GO" id="GO:0031982">
    <property type="term" value="C:vesicle"/>
    <property type="evidence" value="ECO:0007669"/>
    <property type="project" value="TreeGrafter"/>
</dbReference>
<dbReference type="GO" id="GO:0044341">
    <property type="term" value="P:sodium-dependent phosphate transport"/>
    <property type="evidence" value="ECO:0007669"/>
    <property type="project" value="InterPro"/>
</dbReference>
<protein>
    <recommendedName>
        <fullName evidence="11">Na(+)-dependent phosphate cotransporter 2B</fullName>
    </recommendedName>
</protein>
<keyword evidence="10" id="KW-1185">Reference proteome</keyword>
<evidence type="ECO:0000256" key="8">
    <source>
        <dbReference type="SAM" id="Phobius"/>
    </source>
</evidence>
<dbReference type="GO" id="GO:0016324">
    <property type="term" value="C:apical plasma membrane"/>
    <property type="evidence" value="ECO:0007669"/>
    <property type="project" value="UniProtKB-SubCell"/>
</dbReference>